<dbReference type="EMBL" id="CAFBOC010000025">
    <property type="protein sequence ID" value="CAB4986353.1"/>
    <property type="molecule type" value="Genomic_DNA"/>
</dbReference>
<organism evidence="1">
    <name type="scientific">freshwater metagenome</name>
    <dbReference type="NCBI Taxonomy" id="449393"/>
    <lineage>
        <taxon>unclassified sequences</taxon>
        <taxon>metagenomes</taxon>
        <taxon>ecological metagenomes</taxon>
    </lineage>
</organism>
<proteinExistence type="predicted"/>
<name>A0A6J7N6X8_9ZZZZ</name>
<dbReference type="AlphaFoldDB" id="A0A6J7N6X8"/>
<gene>
    <name evidence="1" type="ORF">UFOPK3913_01499</name>
</gene>
<accession>A0A6J7N6X8</accession>
<sequence length="90" mass="9130">MKAYVQVFNVTPSTDVVIVAVPARPSGNTKNSDIAPRVAVTVDPAAATVATAPRVVPAEVTSTAPAPEIVTLTALELAASRAVTVSVDAY</sequence>
<evidence type="ECO:0000313" key="1">
    <source>
        <dbReference type="EMBL" id="CAB4986353.1"/>
    </source>
</evidence>
<protein>
    <submittedName>
        <fullName evidence="1">Unannotated protein</fullName>
    </submittedName>
</protein>
<reference evidence="1" key="1">
    <citation type="submission" date="2020-05" db="EMBL/GenBank/DDBJ databases">
        <authorList>
            <person name="Chiriac C."/>
            <person name="Salcher M."/>
            <person name="Ghai R."/>
            <person name="Kavagutti S V."/>
        </authorList>
    </citation>
    <scope>NUCLEOTIDE SEQUENCE</scope>
</reference>